<keyword evidence="3" id="KW-1185">Reference proteome</keyword>
<feature type="transmembrane region" description="Helical" evidence="1">
    <location>
        <begin position="129"/>
        <end position="146"/>
    </location>
</feature>
<keyword evidence="1" id="KW-0472">Membrane</keyword>
<gene>
    <name evidence="2" type="ORF">H0E82_00205</name>
</gene>
<comment type="caution">
    <text evidence="2">The sequence shown here is derived from an EMBL/GenBank/DDBJ whole genome shotgun (WGS) entry which is preliminary data.</text>
</comment>
<name>A0A7Z0QP60_9GAMM</name>
<feature type="transmembrane region" description="Helical" evidence="1">
    <location>
        <begin position="94"/>
        <end position="117"/>
    </location>
</feature>
<evidence type="ECO:0000313" key="3">
    <source>
        <dbReference type="Proteomes" id="UP000589896"/>
    </source>
</evidence>
<feature type="transmembrane region" description="Helical" evidence="1">
    <location>
        <begin position="63"/>
        <end position="82"/>
    </location>
</feature>
<reference evidence="2 3" key="1">
    <citation type="submission" date="2020-07" db="EMBL/GenBank/DDBJ databases">
        <title>isolation of Luteimonas sp. SJ-16.</title>
        <authorList>
            <person name="Huang X.-X."/>
            <person name="Xu L."/>
            <person name="Sun J.-Q."/>
        </authorList>
    </citation>
    <scope>NUCLEOTIDE SEQUENCE [LARGE SCALE GENOMIC DNA]</scope>
    <source>
        <strain evidence="2 3">SJ-16</strain>
    </source>
</reference>
<dbReference type="Proteomes" id="UP000589896">
    <property type="component" value="Unassembled WGS sequence"/>
</dbReference>
<protein>
    <submittedName>
        <fullName evidence="2">Uncharacterized protein</fullName>
    </submittedName>
</protein>
<accession>A0A7Z0QP60</accession>
<keyword evidence="1" id="KW-0812">Transmembrane</keyword>
<proteinExistence type="predicted"/>
<evidence type="ECO:0000313" key="2">
    <source>
        <dbReference type="EMBL" id="NYZ61185.1"/>
    </source>
</evidence>
<keyword evidence="1" id="KW-1133">Transmembrane helix</keyword>
<sequence>MKAAMFRGYVPAFLLALVLSIVWGSIVQSQYNLAALASIGADVGSVRLQVTLRDIFSGFFPTYGGYIVLPALAVAFIAVALLEPRLPHAARIPLYAIAGGLAILLAIPLVNALSPVALLVGATREWSCAVWMAAGGVVSSVLYALLAPVRVRHVSAPAVLVHTPDRPG</sequence>
<organism evidence="2 3">
    <name type="scientific">Luteimonas deserti</name>
    <dbReference type="NCBI Taxonomy" id="2752306"/>
    <lineage>
        <taxon>Bacteria</taxon>
        <taxon>Pseudomonadati</taxon>
        <taxon>Pseudomonadota</taxon>
        <taxon>Gammaproteobacteria</taxon>
        <taxon>Lysobacterales</taxon>
        <taxon>Lysobacteraceae</taxon>
        <taxon>Luteimonas</taxon>
    </lineage>
</organism>
<evidence type="ECO:0000256" key="1">
    <source>
        <dbReference type="SAM" id="Phobius"/>
    </source>
</evidence>
<dbReference type="AlphaFoldDB" id="A0A7Z0QP60"/>
<dbReference type="EMBL" id="JACCJZ010000001">
    <property type="protein sequence ID" value="NYZ61185.1"/>
    <property type="molecule type" value="Genomic_DNA"/>
</dbReference>